<keyword evidence="2" id="KW-0378">Hydrolase</keyword>
<name>A0ABS9VXT7_9BIFI</name>
<keyword evidence="5" id="KW-0511">Multifunctional enzyme</keyword>
<dbReference type="Gene3D" id="1.10.3810.10">
    <property type="entry name" value="Biosynthetic peptidoglycan transglycosylase-like"/>
    <property type="match status" value="1"/>
</dbReference>
<keyword evidence="4" id="KW-0808">Transferase</keyword>
<feature type="compositionally biased region" description="Low complexity" evidence="8">
    <location>
        <begin position="740"/>
        <end position="824"/>
    </location>
</feature>
<dbReference type="SUPFAM" id="SSF56601">
    <property type="entry name" value="beta-lactamase/transpeptidase-like"/>
    <property type="match status" value="1"/>
</dbReference>
<sequence>MSCMPKKKSPTVARVLSLIMAYVTLCVAGGIAASVLLMPAVFAANKATQALVPSLQVEGIDFDVTSLPQKSIMYASDGTTKMGEFYEDNRIVVPIKNVSKYMRWAVVAREDKRFFEHAGVDVQGVLRAFVTNMTQGTGQGGSSLTQQYVKNVLITQAESDNDPIARYHAAEDTYARKIREMLIAVQMERKYSKLEILQGYLNIAQFGRDRLYGVETAARRYFNVSAKDLNIVQSATIAAITKNPEKYDPSVEANQAESQHQRNIVLQLMYEQGYITKAEYTEAKNTPLKDTLNLQAPTAGCQAAGDYAFFCAYVTQRILNSSEFGKTKEARLQLLKEGGLSIVTTLDVDANKLLMKAARDTIPPTDASGFEIMMASVKPGTGEVLGFGINRTYTGGDASDQTQTSMNYMVDAADGGGAGFPVGSTIKPFNMVAWMEAGRSINENLQTTTSYATSEFACENYNGKMQNYSGTTELWPVTNALTNGTVNPESPFLGLVRSHNTTQASMGAIIGLCRVADAYTEAGYHDASSLKTIDQVPATYNPAMMIGSVNVSPLTMANMYATLAADGVECTPIAMKKVTRMNGEEISVPKANCHQAIDKDIVQTVAYALNQGTIRSDGAGQYAKLDSGRKTFAKTGTNETMYMATGGFIPKQIATFVLVGDAQAPIQNPVANISINGTYRGYWDGGTIAAPAWKEFMDAYADKKGLGKDVGNDYGTPVSKYTTSSNSVTTIQGKTLGTYTNTNNSNNDTTNSNGTNGNNSSSNSTSGNSTSGNSTQSNQSGQSNQSQSNGQSSTQSNGGTSSQQGNTSQQSSNSQQSGTTSSGQ</sequence>
<feature type="domain" description="Glycosyl transferase family 51" evidence="9">
    <location>
        <begin position="82"/>
        <end position="269"/>
    </location>
</feature>
<evidence type="ECO:0000313" key="11">
    <source>
        <dbReference type="Proteomes" id="UP000710815"/>
    </source>
</evidence>
<dbReference type="InterPro" id="IPR023346">
    <property type="entry name" value="Lysozyme-like_dom_sf"/>
</dbReference>
<comment type="catalytic activity">
    <reaction evidence="7">
        <text>[GlcNAc-(1-&gt;4)-Mur2Ac(oyl-L-Ala-gamma-D-Glu-L-Lys-D-Ala-D-Ala)](n)-di-trans,octa-cis-undecaprenyl diphosphate + beta-D-GlcNAc-(1-&gt;4)-Mur2Ac(oyl-L-Ala-gamma-D-Glu-L-Lys-D-Ala-D-Ala)-di-trans,octa-cis-undecaprenyl diphosphate = [GlcNAc-(1-&gt;4)-Mur2Ac(oyl-L-Ala-gamma-D-Glu-L-Lys-D-Ala-D-Ala)](n+1)-di-trans,octa-cis-undecaprenyl diphosphate + di-trans,octa-cis-undecaprenyl diphosphate + H(+)</text>
        <dbReference type="Rhea" id="RHEA:23708"/>
        <dbReference type="Rhea" id="RHEA-COMP:9602"/>
        <dbReference type="Rhea" id="RHEA-COMP:9603"/>
        <dbReference type="ChEBI" id="CHEBI:15378"/>
        <dbReference type="ChEBI" id="CHEBI:58405"/>
        <dbReference type="ChEBI" id="CHEBI:60033"/>
        <dbReference type="ChEBI" id="CHEBI:78435"/>
        <dbReference type="EC" id="2.4.99.28"/>
    </reaction>
</comment>
<feature type="region of interest" description="Disordered" evidence="8">
    <location>
        <begin position="735"/>
        <end position="824"/>
    </location>
</feature>
<evidence type="ECO:0000256" key="6">
    <source>
        <dbReference type="ARBA" id="ARBA00034000"/>
    </source>
</evidence>
<evidence type="ECO:0000313" key="10">
    <source>
        <dbReference type="EMBL" id="MCH9276925.1"/>
    </source>
</evidence>
<evidence type="ECO:0000256" key="3">
    <source>
        <dbReference type="ARBA" id="ARBA00022676"/>
    </source>
</evidence>
<dbReference type="InterPro" id="IPR001264">
    <property type="entry name" value="Glyco_trans_51"/>
</dbReference>
<organism evidence="10 11">
    <name type="scientific">Bifidobacterium amazonense</name>
    <dbReference type="NCBI Taxonomy" id="2809027"/>
    <lineage>
        <taxon>Bacteria</taxon>
        <taxon>Bacillati</taxon>
        <taxon>Actinomycetota</taxon>
        <taxon>Actinomycetes</taxon>
        <taxon>Bifidobacteriales</taxon>
        <taxon>Bifidobacteriaceae</taxon>
        <taxon>Bifidobacterium</taxon>
    </lineage>
</organism>
<proteinExistence type="predicted"/>
<dbReference type="PANTHER" id="PTHR32282">
    <property type="entry name" value="BINDING PROTEIN TRANSPEPTIDASE, PUTATIVE-RELATED"/>
    <property type="match status" value="1"/>
</dbReference>
<dbReference type="SUPFAM" id="SSF53955">
    <property type="entry name" value="Lysozyme-like"/>
    <property type="match status" value="1"/>
</dbReference>
<evidence type="ECO:0000256" key="5">
    <source>
        <dbReference type="ARBA" id="ARBA00023268"/>
    </source>
</evidence>
<comment type="catalytic activity">
    <reaction evidence="6">
        <text>Preferential cleavage: (Ac)2-L-Lys-D-Ala-|-D-Ala. Also transpeptidation of peptidyl-alanyl moieties that are N-acyl substituents of D-alanine.</text>
        <dbReference type="EC" id="3.4.16.4"/>
    </reaction>
</comment>
<keyword evidence="11" id="KW-1185">Reference proteome</keyword>
<evidence type="ECO:0000256" key="2">
    <source>
        <dbReference type="ARBA" id="ARBA00022670"/>
    </source>
</evidence>
<gene>
    <name evidence="10" type="ORF">JS533_011705</name>
</gene>
<keyword evidence="2" id="KW-0645">Protease</keyword>
<evidence type="ECO:0000256" key="1">
    <source>
        <dbReference type="ARBA" id="ARBA00022645"/>
    </source>
</evidence>
<dbReference type="Proteomes" id="UP000710815">
    <property type="component" value="Unassembled WGS sequence"/>
</dbReference>
<dbReference type="InterPro" id="IPR050396">
    <property type="entry name" value="Glycosyltr_51/Transpeptidase"/>
</dbReference>
<dbReference type="InterPro" id="IPR036950">
    <property type="entry name" value="PBP_transglycosylase"/>
</dbReference>
<dbReference type="PANTHER" id="PTHR32282:SF33">
    <property type="entry name" value="PEPTIDOGLYCAN GLYCOSYLTRANSFERASE"/>
    <property type="match status" value="1"/>
</dbReference>
<reference evidence="10 11" key="2">
    <citation type="journal article" date="2021" name="Syst. Appl. Microbiol.">
        <title>Phylogenetic classification of ten novel species belonging to the genus Bifidobacterium comprising B. phasiani sp. nov., B. pongonis sp. nov., B. saguinibicoloris sp. nov., B. colobi sp. nov., B. simiiventris sp. nov., B. santillanense sp. nov., B. miconis sp. nov., B. amazonense sp. nov., B. pluvialisilvae sp. nov., and B. miconisargentati sp. nov.</title>
        <authorList>
            <person name="Lugli G.A."/>
            <person name="Calvete-Torre I."/>
            <person name="Alessandri G."/>
            <person name="Milani C."/>
            <person name="Turroni F."/>
            <person name="Laiolo P."/>
            <person name="Ossiprandi M.C."/>
            <person name="Margolles A."/>
            <person name="Ruiz L."/>
            <person name="Ventura M."/>
        </authorList>
    </citation>
    <scope>NUCLEOTIDE SEQUENCE [LARGE SCALE GENOMIC DNA]</scope>
    <source>
        <strain evidence="10 11">MA1</strain>
    </source>
</reference>
<dbReference type="EMBL" id="JAFEJT020000065">
    <property type="protein sequence ID" value="MCH9276925.1"/>
    <property type="molecule type" value="Genomic_DNA"/>
</dbReference>
<dbReference type="Gene3D" id="3.40.710.10">
    <property type="entry name" value="DD-peptidase/beta-lactamase superfamily"/>
    <property type="match status" value="1"/>
</dbReference>
<dbReference type="InterPro" id="IPR012338">
    <property type="entry name" value="Beta-lactam/transpept-like"/>
</dbReference>
<accession>A0ABS9VXT7</accession>
<evidence type="ECO:0000256" key="8">
    <source>
        <dbReference type="SAM" id="MobiDB-lite"/>
    </source>
</evidence>
<reference evidence="10 11" key="1">
    <citation type="journal article" date="2021" name="Environ. Microbiol.">
        <title>Genetic insights into the dark matter of the mammalian gut microbiota through targeted genome reconstruction.</title>
        <authorList>
            <person name="Lugli G.A."/>
            <person name="Alessandri G."/>
            <person name="Milani C."/>
            <person name="Viappiani A."/>
            <person name="Fontana F."/>
            <person name="Tarracchini C."/>
            <person name="Mancabelli L."/>
            <person name="Argentini C."/>
            <person name="Ruiz L."/>
            <person name="Margolles A."/>
            <person name="van Sinderen D."/>
            <person name="Turroni F."/>
            <person name="Ventura M."/>
        </authorList>
    </citation>
    <scope>NUCLEOTIDE SEQUENCE [LARGE SCALE GENOMIC DNA]</scope>
    <source>
        <strain evidence="10 11">MA1</strain>
    </source>
</reference>
<dbReference type="RefSeq" id="WP_241514798.1">
    <property type="nucleotide sequence ID" value="NZ_JAFEJT020000065.1"/>
</dbReference>
<dbReference type="Pfam" id="PF00912">
    <property type="entry name" value="Transgly"/>
    <property type="match status" value="1"/>
</dbReference>
<protein>
    <submittedName>
        <fullName evidence="10">Penicillin-binding protein</fullName>
    </submittedName>
</protein>
<evidence type="ECO:0000256" key="4">
    <source>
        <dbReference type="ARBA" id="ARBA00022679"/>
    </source>
</evidence>
<evidence type="ECO:0000259" key="9">
    <source>
        <dbReference type="Pfam" id="PF00912"/>
    </source>
</evidence>
<keyword evidence="3" id="KW-0328">Glycosyltransferase</keyword>
<comment type="caution">
    <text evidence="10">The sequence shown here is derived from an EMBL/GenBank/DDBJ whole genome shotgun (WGS) entry which is preliminary data.</text>
</comment>
<keyword evidence="1" id="KW-0121">Carboxypeptidase</keyword>
<evidence type="ECO:0000256" key="7">
    <source>
        <dbReference type="ARBA" id="ARBA00049902"/>
    </source>
</evidence>